<evidence type="ECO:0000259" key="2">
    <source>
        <dbReference type="PROSITE" id="PS51857"/>
    </source>
</evidence>
<feature type="region of interest" description="Disordered" evidence="1">
    <location>
        <begin position="127"/>
        <end position="148"/>
    </location>
</feature>
<evidence type="ECO:0000256" key="1">
    <source>
        <dbReference type="SAM" id="MobiDB-lite"/>
    </source>
</evidence>
<dbReference type="InterPro" id="IPR002059">
    <property type="entry name" value="CSP_DNA-bd"/>
</dbReference>
<evidence type="ECO:0000313" key="4">
    <source>
        <dbReference type="RefSeq" id="XP_057393621.1"/>
    </source>
</evidence>
<feature type="domain" description="CSD" evidence="2">
    <location>
        <begin position="67"/>
        <end position="136"/>
    </location>
</feature>
<feature type="region of interest" description="Disordered" evidence="1">
    <location>
        <begin position="160"/>
        <end position="256"/>
    </location>
</feature>
<dbReference type="PROSITE" id="PS51857">
    <property type="entry name" value="CSD_2"/>
    <property type="match status" value="1"/>
</dbReference>
<dbReference type="InterPro" id="IPR012340">
    <property type="entry name" value="NA-bd_OB-fold"/>
</dbReference>
<dbReference type="PRINTS" id="PR00050">
    <property type="entry name" value="COLDSHOCK"/>
</dbReference>
<accession>A0ABM3SUV2</accession>
<reference evidence="4" key="1">
    <citation type="submission" date="2025-08" db="UniProtKB">
        <authorList>
            <consortium name="RefSeq"/>
        </authorList>
    </citation>
    <scope>IDENTIFICATION</scope>
</reference>
<sequence>MSEAGEASLVEVATSVSPQAPQKHLASLGGGDPPRALGTGNLSGDAIPKATVTGAKGKVPKKIIAKRVRGSVKWLNVKNGYGFISRHDTQEGVFVHQTAIPRNNPHKYERGVGDVETVEFHVVQGERSTEATNGAEHDVDEGEDSGEGFTAAQGLRRCLPGHHQDQRPRRFPPCRRAPAVTRHPSILATTSGPRPGHLPGSTRPEGDPRQRRGPSYLLSRPRGRGTTLGPRPSPGISAELEAEHRESGRDAGGDLQ</sequence>
<dbReference type="RefSeq" id="XP_057393621.1">
    <property type="nucleotide sequence ID" value="XM_057537638.1"/>
</dbReference>
<dbReference type="SMART" id="SM00357">
    <property type="entry name" value="CSP"/>
    <property type="match status" value="1"/>
</dbReference>
<name>A0ABM3SUV2_BALAC</name>
<feature type="region of interest" description="Disordered" evidence="1">
    <location>
        <begin position="1"/>
        <end position="41"/>
    </location>
</feature>
<dbReference type="CDD" id="cd04458">
    <property type="entry name" value="CSP_CDS"/>
    <property type="match status" value="1"/>
</dbReference>
<gene>
    <name evidence="4" type="primary">LOC130706249</name>
</gene>
<protein>
    <submittedName>
        <fullName evidence="4">Y-box-binding protein 3-like</fullName>
    </submittedName>
</protein>
<dbReference type="InterPro" id="IPR011129">
    <property type="entry name" value="CSD"/>
</dbReference>
<dbReference type="SUPFAM" id="SSF50249">
    <property type="entry name" value="Nucleic acid-binding proteins"/>
    <property type="match status" value="1"/>
</dbReference>
<dbReference type="Gene3D" id="2.40.50.140">
    <property type="entry name" value="Nucleic acid-binding proteins"/>
    <property type="match status" value="1"/>
</dbReference>
<feature type="compositionally biased region" description="Basic and acidic residues" evidence="1">
    <location>
        <begin position="241"/>
        <end position="256"/>
    </location>
</feature>
<feature type="compositionally biased region" description="Low complexity" evidence="1">
    <location>
        <begin position="217"/>
        <end position="230"/>
    </location>
</feature>
<organism evidence="3 4">
    <name type="scientific">Balaenoptera acutorostrata</name>
    <name type="common">Common minke whale</name>
    <name type="synonym">Balaena rostrata</name>
    <dbReference type="NCBI Taxonomy" id="9767"/>
    <lineage>
        <taxon>Eukaryota</taxon>
        <taxon>Metazoa</taxon>
        <taxon>Chordata</taxon>
        <taxon>Craniata</taxon>
        <taxon>Vertebrata</taxon>
        <taxon>Euteleostomi</taxon>
        <taxon>Mammalia</taxon>
        <taxon>Eutheria</taxon>
        <taxon>Laurasiatheria</taxon>
        <taxon>Artiodactyla</taxon>
        <taxon>Whippomorpha</taxon>
        <taxon>Cetacea</taxon>
        <taxon>Mysticeti</taxon>
        <taxon>Balaenopteridae</taxon>
        <taxon>Balaenoptera</taxon>
    </lineage>
</organism>
<dbReference type="Pfam" id="PF00313">
    <property type="entry name" value="CSD"/>
    <property type="match status" value="1"/>
</dbReference>
<dbReference type="InterPro" id="IPR050181">
    <property type="entry name" value="Cold_shock_domain"/>
</dbReference>
<dbReference type="Proteomes" id="UP001652580">
    <property type="component" value="Chromosome X"/>
</dbReference>
<keyword evidence="3" id="KW-1185">Reference proteome</keyword>
<evidence type="ECO:0000313" key="3">
    <source>
        <dbReference type="Proteomes" id="UP001652580"/>
    </source>
</evidence>
<dbReference type="PANTHER" id="PTHR11544">
    <property type="entry name" value="COLD SHOCK DOMAIN CONTAINING PROTEINS"/>
    <property type="match status" value="1"/>
</dbReference>
<proteinExistence type="predicted"/>
<dbReference type="GeneID" id="130706249"/>